<dbReference type="Pfam" id="PF01107">
    <property type="entry name" value="MP"/>
    <property type="match status" value="1"/>
</dbReference>
<protein>
    <submittedName>
        <fullName evidence="1">Uncharacterized protein</fullName>
    </submittedName>
</protein>
<accession>A5BNP1</accession>
<name>A5BNP1_VITVI</name>
<dbReference type="InterPro" id="IPR028919">
    <property type="entry name" value="Viral_movement"/>
</dbReference>
<gene>
    <name evidence="1" type="ORF">VITISV_020589</name>
</gene>
<dbReference type="InterPro" id="IPR051596">
    <property type="entry name" value="Caulimoviridae_Movement"/>
</dbReference>
<dbReference type="PANTHER" id="PTHR47599">
    <property type="entry name" value="CELL-TO-CELL MOVEMENT PROTEIN"/>
    <property type="match status" value="1"/>
</dbReference>
<organism evidence="1">
    <name type="scientific">Vitis vinifera</name>
    <name type="common">Grape</name>
    <dbReference type="NCBI Taxonomy" id="29760"/>
    <lineage>
        <taxon>Eukaryota</taxon>
        <taxon>Viridiplantae</taxon>
        <taxon>Streptophyta</taxon>
        <taxon>Embryophyta</taxon>
        <taxon>Tracheophyta</taxon>
        <taxon>Spermatophyta</taxon>
        <taxon>Magnoliopsida</taxon>
        <taxon>eudicotyledons</taxon>
        <taxon>Gunneridae</taxon>
        <taxon>Pentapetalae</taxon>
        <taxon>rosids</taxon>
        <taxon>Vitales</taxon>
        <taxon>Vitaceae</taxon>
        <taxon>Viteae</taxon>
        <taxon>Vitis</taxon>
    </lineage>
</organism>
<evidence type="ECO:0000313" key="1">
    <source>
        <dbReference type="EMBL" id="CAN63690.1"/>
    </source>
</evidence>
<dbReference type="PANTHER" id="PTHR47599:SF4">
    <property type="entry name" value="POLYPROTEIN"/>
    <property type="match status" value="1"/>
</dbReference>
<dbReference type="EMBL" id="AM465870">
    <property type="protein sequence ID" value="CAN63690.1"/>
    <property type="molecule type" value="Genomic_DNA"/>
</dbReference>
<sequence>MIQVAAKPLTKVGLNTSIVMCLRDNRHLDFRDSIIGAVQAGLNDGPNYFSCYPNFTIRLRDVDILDLVILHVKTHGFKFKEGKSHVSIITKFAYKSMTTSVGSGALCTSPKGETILFHSDVLNKSNFIIPKRIMWNEVEFPETWHFANAIPALEQRSERIE</sequence>
<proteinExistence type="predicted"/>
<reference evidence="1" key="1">
    <citation type="journal article" date="2007" name="PLoS ONE">
        <title>The first genome sequence of an elite grapevine cultivar (Pinot noir Vitis vinifera L.): coping with a highly heterozygous genome.</title>
        <authorList>
            <person name="Velasco R."/>
            <person name="Zharkikh A."/>
            <person name="Troggio M."/>
            <person name="Cartwright D.A."/>
            <person name="Cestaro A."/>
            <person name="Pruss D."/>
            <person name="Pindo M."/>
            <person name="FitzGerald L.M."/>
            <person name="Vezzulli S."/>
            <person name="Reid J."/>
            <person name="Malacarne G."/>
            <person name="Iliev D."/>
            <person name="Coppola G."/>
            <person name="Wardell B."/>
            <person name="Micheletti D."/>
            <person name="Macalma T."/>
            <person name="Facci M."/>
            <person name="Mitchell J.T."/>
            <person name="Perazzolli M."/>
            <person name="Eldredge G."/>
            <person name="Gatto P."/>
            <person name="Oyzerski R."/>
            <person name="Moretto M."/>
            <person name="Gutin N."/>
            <person name="Stefanini M."/>
            <person name="Chen Y."/>
            <person name="Segala C."/>
            <person name="Davenport C."/>
            <person name="Dematte L."/>
            <person name="Mraz A."/>
            <person name="Battilana J."/>
            <person name="Stormo K."/>
            <person name="Costa F."/>
            <person name="Tao Q."/>
            <person name="Si-Ammour A."/>
            <person name="Harkins T."/>
            <person name="Lackey A."/>
            <person name="Perbost C."/>
            <person name="Taillon B."/>
            <person name="Stella A."/>
            <person name="Solovyev V."/>
            <person name="Fawcett J.A."/>
            <person name="Sterck L."/>
            <person name="Vandepoele K."/>
            <person name="Grando S.M."/>
            <person name="Toppo S."/>
            <person name="Moser C."/>
            <person name="Lanchbury J."/>
            <person name="Bogden R."/>
            <person name="Skolnick M."/>
            <person name="Sgaramella V."/>
            <person name="Bhatnagar S.K."/>
            <person name="Fontana P."/>
            <person name="Gutin A."/>
            <person name="Van de Peer Y."/>
            <person name="Salamini F."/>
            <person name="Viola R."/>
        </authorList>
    </citation>
    <scope>NUCLEOTIDE SEQUENCE</scope>
</reference>
<dbReference type="AlphaFoldDB" id="A5BNP1"/>